<name>A0A8D9E2X4_9HEMI</name>
<dbReference type="EMBL" id="HBUF01408608">
    <property type="protein sequence ID" value="CAG6738596.1"/>
    <property type="molecule type" value="Transcribed_RNA"/>
</dbReference>
<feature type="region of interest" description="Disordered" evidence="1">
    <location>
        <begin position="100"/>
        <end position="123"/>
    </location>
</feature>
<sequence>MKKYGARSTGGTGTEMRILRWMCGVTRMDRIRNTRIRGTVKVTEISKKKQERRLQWFGHVERRNQEYVGKRVRGIEVGRKRNRGRPKMRYMDRVKQDLKEKNLDGTLAQNRDSWKRLTKNDDP</sequence>
<organism evidence="2">
    <name type="scientific">Cacopsylla melanoneura</name>
    <dbReference type="NCBI Taxonomy" id="428564"/>
    <lineage>
        <taxon>Eukaryota</taxon>
        <taxon>Metazoa</taxon>
        <taxon>Ecdysozoa</taxon>
        <taxon>Arthropoda</taxon>
        <taxon>Hexapoda</taxon>
        <taxon>Insecta</taxon>
        <taxon>Pterygota</taxon>
        <taxon>Neoptera</taxon>
        <taxon>Paraneoptera</taxon>
        <taxon>Hemiptera</taxon>
        <taxon>Sternorrhyncha</taxon>
        <taxon>Psylloidea</taxon>
        <taxon>Psyllidae</taxon>
        <taxon>Psyllinae</taxon>
        <taxon>Cacopsylla</taxon>
    </lineage>
</organism>
<dbReference type="PANTHER" id="PTHR46238:SF8">
    <property type="entry name" value="ENDONUCLEASE_EXONUCLEASE_PHOSPHATASE DOMAIN-CONTAINING PROTEIN"/>
    <property type="match status" value="1"/>
</dbReference>
<feature type="compositionally biased region" description="Basic and acidic residues" evidence="1">
    <location>
        <begin position="112"/>
        <end position="123"/>
    </location>
</feature>
<dbReference type="AlphaFoldDB" id="A0A8D9E2X4"/>
<evidence type="ECO:0008006" key="3">
    <source>
        <dbReference type="Google" id="ProtNLM"/>
    </source>
</evidence>
<accession>A0A8D9E2X4</accession>
<proteinExistence type="predicted"/>
<dbReference type="PANTHER" id="PTHR46238">
    <property type="entry name" value="REVERSE TRANSCRIPTASE DOMAIN-CONTAINING PROTEIN"/>
    <property type="match status" value="1"/>
</dbReference>
<protein>
    <recommendedName>
        <fullName evidence="3">Endonuclease-reverse transcriptase</fullName>
    </recommendedName>
</protein>
<evidence type="ECO:0000313" key="2">
    <source>
        <dbReference type="EMBL" id="CAG6738596.1"/>
    </source>
</evidence>
<reference evidence="2" key="1">
    <citation type="submission" date="2021-05" db="EMBL/GenBank/DDBJ databases">
        <authorList>
            <person name="Alioto T."/>
            <person name="Alioto T."/>
            <person name="Gomez Garrido J."/>
        </authorList>
    </citation>
    <scope>NUCLEOTIDE SEQUENCE</scope>
</reference>
<evidence type="ECO:0000256" key="1">
    <source>
        <dbReference type="SAM" id="MobiDB-lite"/>
    </source>
</evidence>